<protein>
    <submittedName>
        <fullName evidence="1">Uncharacterized protein</fullName>
    </submittedName>
</protein>
<dbReference type="EMBL" id="GGEC01086868">
    <property type="protein sequence ID" value="MBX67352.1"/>
    <property type="molecule type" value="Transcribed_RNA"/>
</dbReference>
<accession>A0A2P2QK31</accession>
<sequence length="43" mass="5028">MFVLLCVENVAFLFFGHSIYKVEVQVNIVEINLSILFSLFLMF</sequence>
<organism evidence="1">
    <name type="scientific">Rhizophora mucronata</name>
    <name type="common">Asiatic mangrove</name>
    <dbReference type="NCBI Taxonomy" id="61149"/>
    <lineage>
        <taxon>Eukaryota</taxon>
        <taxon>Viridiplantae</taxon>
        <taxon>Streptophyta</taxon>
        <taxon>Embryophyta</taxon>
        <taxon>Tracheophyta</taxon>
        <taxon>Spermatophyta</taxon>
        <taxon>Magnoliopsida</taxon>
        <taxon>eudicotyledons</taxon>
        <taxon>Gunneridae</taxon>
        <taxon>Pentapetalae</taxon>
        <taxon>rosids</taxon>
        <taxon>fabids</taxon>
        <taxon>Malpighiales</taxon>
        <taxon>Rhizophoraceae</taxon>
        <taxon>Rhizophora</taxon>
    </lineage>
</organism>
<name>A0A2P2QK31_RHIMU</name>
<reference evidence="1" key="1">
    <citation type="submission" date="2018-02" db="EMBL/GenBank/DDBJ databases">
        <title>Rhizophora mucronata_Transcriptome.</title>
        <authorList>
            <person name="Meera S.P."/>
            <person name="Sreeshan A."/>
            <person name="Augustine A."/>
        </authorList>
    </citation>
    <scope>NUCLEOTIDE SEQUENCE</scope>
    <source>
        <tissue evidence="1">Leaf</tissue>
    </source>
</reference>
<dbReference type="AlphaFoldDB" id="A0A2P2QK31"/>
<evidence type="ECO:0000313" key="1">
    <source>
        <dbReference type="EMBL" id="MBX67352.1"/>
    </source>
</evidence>
<proteinExistence type="predicted"/>